<dbReference type="GO" id="GO:0030246">
    <property type="term" value="F:carbohydrate binding"/>
    <property type="evidence" value="ECO:0007669"/>
    <property type="project" value="InterPro"/>
</dbReference>
<sequence length="672" mass="74348">MTNKSWFIFTALVFGFLAPAVASAAELYVTPGTGTFEVGSTFNASIFLDSKGDSINALEVHLIFPPDKLQVVSPSIGQSIIGIWTGQPRFDNQNGDITLQGGIPGGINVSQGLLSTVTFRVKSVGTALVKFGERSKTLLNDGLGTDVLKQTTPALYNLVLPPPAGPRVTSETHPNQSHWYNNSTVILQWTPPASNVGGYSYILSDTPIDSLSDISSGIKNSVVYKNVSDGIHYFHIKAARDGAWGGTTHFAVKIDSTPPADFPVEIIPEKRTARQQPVIQFGTSDALSGMDHYELKIVPLSLSTDASENEAISNVFFLEAQSPYIPQPLALGSYAVIVRAYDQAGNFREEVQHLDIVTTAVQFIQNEGLQIKGNLIIPWLWFWTILGALIAALVLGAIFARKLHILVHWQWLHRKLPTHINEKMEELERYRRKYGGLAILLLVIAFSLFTSHPALAGQEIPPPLVTTVSQNISNAEIFYIGGKTDAASTTVIVYLQNLQDGETNSARIISDSKGDWFYQHPSFLSTGDYLLWVQTQVGEERSPPSPQIQLTVRRTALQFGTSRVSYEALYIILAVILLIVVIGLVAYIVFHGIHLRRKHKILEREVEEAEKAIRDGFLVLKQTIDAELAVIHKVKLSKKLSQEEKAREEELERDIESIKNHIEKEVWDIGRA</sequence>
<keyword evidence="1" id="KW-0175">Coiled coil</keyword>
<keyword evidence="2" id="KW-0472">Membrane</keyword>
<feature type="transmembrane region" description="Helical" evidence="2">
    <location>
        <begin position="379"/>
        <end position="400"/>
    </location>
</feature>
<proteinExistence type="predicted"/>
<dbReference type="Proteomes" id="UP000808388">
    <property type="component" value="Unassembled WGS sequence"/>
</dbReference>
<feature type="coiled-coil region" evidence="1">
    <location>
        <begin position="592"/>
        <end position="661"/>
    </location>
</feature>
<evidence type="ECO:0000256" key="2">
    <source>
        <dbReference type="SAM" id="Phobius"/>
    </source>
</evidence>
<name>A0A9D6QUA8_9BACT</name>
<feature type="transmembrane region" description="Helical" evidence="2">
    <location>
        <begin position="568"/>
        <end position="590"/>
    </location>
</feature>
<feature type="chain" id="PRO_5039154200" description="Cohesin domain-containing protein" evidence="3">
    <location>
        <begin position="25"/>
        <end position="672"/>
    </location>
</feature>
<keyword evidence="2" id="KW-1133">Transmembrane helix</keyword>
<dbReference type="Gene3D" id="2.60.40.680">
    <property type="match status" value="1"/>
</dbReference>
<feature type="transmembrane region" description="Helical" evidence="2">
    <location>
        <begin position="434"/>
        <end position="455"/>
    </location>
</feature>
<reference evidence="4" key="1">
    <citation type="submission" date="2020-07" db="EMBL/GenBank/DDBJ databases">
        <title>Huge and variable diversity of episymbiotic CPR bacteria and DPANN archaea in groundwater ecosystems.</title>
        <authorList>
            <person name="He C.Y."/>
            <person name="Keren R."/>
            <person name="Whittaker M."/>
            <person name="Farag I.F."/>
            <person name="Doudna J."/>
            <person name="Cate J.H.D."/>
            <person name="Banfield J.F."/>
        </authorList>
    </citation>
    <scope>NUCLEOTIDE SEQUENCE</scope>
    <source>
        <strain evidence="4">NC_groundwater_972_Pr1_S-0.2um_49_27</strain>
    </source>
</reference>
<comment type="caution">
    <text evidence="4">The sequence shown here is derived from an EMBL/GenBank/DDBJ whole genome shotgun (WGS) entry which is preliminary data.</text>
</comment>
<evidence type="ECO:0000256" key="1">
    <source>
        <dbReference type="SAM" id="Coils"/>
    </source>
</evidence>
<dbReference type="CDD" id="cd08547">
    <property type="entry name" value="Type_II_cohesin"/>
    <property type="match status" value="1"/>
</dbReference>
<evidence type="ECO:0000256" key="3">
    <source>
        <dbReference type="SAM" id="SignalP"/>
    </source>
</evidence>
<evidence type="ECO:0000313" key="4">
    <source>
        <dbReference type="EMBL" id="MBI3627967.1"/>
    </source>
</evidence>
<dbReference type="InterPro" id="IPR008965">
    <property type="entry name" value="CBM2/CBM3_carb-bd_dom_sf"/>
</dbReference>
<protein>
    <recommendedName>
        <fullName evidence="6">Cohesin domain-containing protein</fullName>
    </recommendedName>
</protein>
<accession>A0A9D6QUA8</accession>
<evidence type="ECO:0000313" key="5">
    <source>
        <dbReference type="Proteomes" id="UP000808388"/>
    </source>
</evidence>
<keyword evidence="2" id="KW-0812">Transmembrane</keyword>
<gene>
    <name evidence="4" type="ORF">HY220_04485</name>
</gene>
<dbReference type="AlphaFoldDB" id="A0A9D6QUA8"/>
<dbReference type="SUPFAM" id="SSF49384">
    <property type="entry name" value="Carbohydrate-binding domain"/>
    <property type="match status" value="1"/>
</dbReference>
<organism evidence="4 5">
    <name type="scientific">Candidatus Sungiibacteriota bacterium</name>
    <dbReference type="NCBI Taxonomy" id="2750080"/>
    <lineage>
        <taxon>Bacteria</taxon>
        <taxon>Candidatus Sungiibacteriota</taxon>
    </lineage>
</organism>
<feature type="signal peptide" evidence="3">
    <location>
        <begin position="1"/>
        <end position="24"/>
    </location>
</feature>
<keyword evidence="3" id="KW-0732">Signal</keyword>
<dbReference type="EMBL" id="JACQCQ010000017">
    <property type="protein sequence ID" value="MBI3627967.1"/>
    <property type="molecule type" value="Genomic_DNA"/>
</dbReference>
<evidence type="ECO:0008006" key="6">
    <source>
        <dbReference type="Google" id="ProtNLM"/>
    </source>
</evidence>